<accession>A0A4U9WM99</accession>
<sequence>MSLSHNTQGHISITGVSKVFGRHRALDNVSLEISTRLGNGDPRAVRIRKVDAVTHH</sequence>
<proteinExistence type="predicted"/>
<dbReference type="AlphaFoldDB" id="A0A4U9WM99"/>
<organism evidence="1">
    <name type="scientific">Serratia fonticola</name>
    <dbReference type="NCBI Taxonomy" id="47917"/>
    <lineage>
        <taxon>Bacteria</taxon>
        <taxon>Pseudomonadati</taxon>
        <taxon>Pseudomonadota</taxon>
        <taxon>Gammaproteobacteria</taxon>
        <taxon>Enterobacterales</taxon>
        <taxon>Yersiniaceae</taxon>
        <taxon>Serratia</taxon>
    </lineage>
</organism>
<reference evidence="1" key="1">
    <citation type="submission" date="2019-05" db="EMBL/GenBank/DDBJ databases">
        <authorList>
            <consortium name="Pathogen Informatics"/>
        </authorList>
    </citation>
    <scope>NUCLEOTIDE SEQUENCE [LARGE SCALE GENOMIC DNA]</scope>
    <source>
        <strain evidence="1">NCTC12965</strain>
    </source>
</reference>
<evidence type="ECO:0000313" key="1">
    <source>
        <dbReference type="EMBL" id="VTR60860.1"/>
    </source>
</evidence>
<name>A0A4U9WM99_SERFO</name>
<gene>
    <name evidence="1" type="ORF">NCTC12965_08630</name>
</gene>
<protein>
    <submittedName>
        <fullName evidence="1">Uncharacterized protein</fullName>
    </submittedName>
</protein>
<dbReference type="EMBL" id="CABEEZ010000166">
    <property type="protein sequence ID" value="VTR60860.1"/>
    <property type="molecule type" value="Genomic_DNA"/>
</dbReference>